<dbReference type="PANTHER" id="PTHR47957:SF3">
    <property type="entry name" value="ATP-DEPENDENT HELICASE HRQ1"/>
    <property type="match status" value="1"/>
</dbReference>
<evidence type="ECO:0000313" key="6">
    <source>
        <dbReference type="EMBL" id="CDK27689.1"/>
    </source>
</evidence>
<dbReference type="EMBL" id="HG793128">
    <property type="protein sequence ID" value="CDK27689.1"/>
    <property type="molecule type" value="Genomic_DNA"/>
</dbReference>
<evidence type="ECO:0008006" key="8">
    <source>
        <dbReference type="Google" id="ProtNLM"/>
    </source>
</evidence>
<dbReference type="InterPro" id="IPR014001">
    <property type="entry name" value="Helicase_ATP-bd"/>
</dbReference>
<keyword evidence="1" id="KW-0547">Nucleotide-binding</keyword>
<feature type="compositionally biased region" description="Basic and acidic residues" evidence="3">
    <location>
        <begin position="1079"/>
        <end position="1089"/>
    </location>
</feature>
<dbReference type="Proteomes" id="UP000019384">
    <property type="component" value="Unassembled WGS sequence"/>
</dbReference>
<reference evidence="6" key="2">
    <citation type="submission" date="2014-02" db="EMBL/GenBank/DDBJ databases">
        <title>Complete DNA sequence of /Kuraishia capsulata/ illustrates novel genomic features among budding yeasts (/Saccharomycotina/).</title>
        <authorList>
            <person name="Morales L."/>
            <person name="Noel B."/>
            <person name="Porcel B."/>
            <person name="Marcet-Houben M."/>
            <person name="Hullo M-F."/>
            <person name="Sacerdot C."/>
            <person name="Tekaia F."/>
            <person name="Leh-Louis V."/>
            <person name="Despons L."/>
            <person name="Khanna V."/>
            <person name="Aury J-M."/>
            <person name="Barbe V."/>
            <person name="Couloux A."/>
            <person name="Labadie K."/>
            <person name="Pelletier E."/>
            <person name="Souciet J-L."/>
            <person name="Boekhout T."/>
            <person name="Gabaldon T."/>
            <person name="Wincker P."/>
            <person name="Dujon B."/>
        </authorList>
    </citation>
    <scope>NUCLEOTIDE SEQUENCE</scope>
    <source>
        <strain evidence="6">CBS 1993</strain>
    </source>
</reference>
<feature type="compositionally biased region" description="Acidic residues" evidence="3">
    <location>
        <begin position="1105"/>
        <end position="1123"/>
    </location>
</feature>
<dbReference type="GO" id="GO:0008047">
    <property type="term" value="F:enzyme activator activity"/>
    <property type="evidence" value="ECO:0007669"/>
    <property type="project" value="EnsemblFungi"/>
</dbReference>
<dbReference type="InterPro" id="IPR027417">
    <property type="entry name" value="P-loop_NTPase"/>
</dbReference>
<dbReference type="CDD" id="cd17923">
    <property type="entry name" value="DEXHc_Hrq1-like"/>
    <property type="match status" value="1"/>
</dbReference>
<organism evidence="6 7">
    <name type="scientific">Kuraishia capsulata CBS 1993</name>
    <dbReference type="NCBI Taxonomy" id="1382522"/>
    <lineage>
        <taxon>Eukaryota</taxon>
        <taxon>Fungi</taxon>
        <taxon>Dikarya</taxon>
        <taxon>Ascomycota</taxon>
        <taxon>Saccharomycotina</taxon>
        <taxon>Pichiomycetes</taxon>
        <taxon>Pichiales</taxon>
        <taxon>Pichiaceae</taxon>
        <taxon>Kuraishia</taxon>
    </lineage>
</organism>
<dbReference type="GO" id="GO:0005524">
    <property type="term" value="F:ATP binding"/>
    <property type="evidence" value="ECO:0007669"/>
    <property type="project" value="UniProtKB-KW"/>
</dbReference>
<dbReference type="GO" id="GO:0042162">
    <property type="term" value="F:telomeric DNA binding"/>
    <property type="evidence" value="ECO:0007669"/>
    <property type="project" value="EnsemblFungi"/>
</dbReference>
<dbReference type="Pfam" id="PF00271">
    <property type="entry name" value="Helicase_C"/>
    <property type="match status" value="1"/>
</dbReference>
<sequence length="1123" mass="126982">MQRNAEQPLEGSRAIKKRKFVSIIPKSKWPPKFLELETIHFRLNSYFTFLSSRKHIVPTFELLKTAPETDLKRDITIEDFSRIVALLPSDVVFKYVDENQFMLEEKDVFNAQNQGFNQTEVDIYDIESYEKAESSKQLLIFEFIDGDVKKSKTKTLYRTEIKVPVYSAESMKKLINKRNSKFEVSVSQFLEKCASEGKEDAFAELTEISKQYIPEEEKFLDPVEEMVIQSQNPSQKSQRKCTISQFIQMLREEKEFYKNQIVRGGLVTVGATEAKYAELDFELQPELYQALTESKGISTFYSHQSQALNALEKGENVVVSTPTSSGKSLIYQIPVLNSLLLHRNSKAMFIFPTKALAQDQKRSLVDFLQHVDQLYDVVVETYDGDTDKAARDKVRESASVIFTNPDMLHTSILPNHRRWTSFLKELRYVVVDELHMYKSLFGSHVALIMRRLLRICTFLGNTSIRFVSCSATLRDPQMHMSKIFGLAPDTICHVSEDGSSSGEKQIVMWNPPLISPNDPTSGHENFVAETAKILVRMMDQNIRTIVFCVVRKVCELLMNEVRQLLTSMNRPDLKTQVMSYRGGYSPSDRRKIEFEMFSGNLKAIISTNALELGIDIGSLDAVVMCGFPLSVANFHQQSGRAGRRSNESMTLVVGGQDPVSQHYLNHPEELINTEMPDLPLDFDNVLVLEGHIQCAAFELTMSDWEWEKAFFGDYKSLEKLCKERLDYLEEVNGYTCNRRFLPWPSNHVSIRAIEQSSYAVVDITNGRNQVIEEIEASRTTFTLYDGGIFIHQGYPYLIKEFNPEQMYAKVERVNVDWTTSQRDFTDVDPVEIEMVRSLYGGSDVPVYFGKIESTSVVFGFFKVDRRGRILDAIEVNNPPVVVKSKGLWIDIPAEALEIIQEKKLSAAGGVHAAEHALMNVFPLFVVSSLGEVQSECKAPEKEFAKTESTRKRPARLIFYDAKAGQCGSGLSTKVFEHIDEVLKTALDTVQNCKNGCDWGCPDCVAASFCKENSLVLSKPAAIVILAKILGVELDLDSIPLGPEPNMPEIENESIVPASGVSIKFSDDLQIIDVRQASEPLKDSSPKAEEAVDDENPVVVKKEPAEAEEPDGFDDDDDDLFAML</sequence>
<dbReference type="RefSeq" id="XP_022459682.1">
    <property type="nucleotide sequence ID" value="XM_022602105.1"/>
</dbReference>
<dbReference type="GO" id="GO:0032202">
    <property type="term" value="P:telomere assembly"/>
    <property type="evidence" value="ECO:0007669"/>
    <property type="project" value="EnsemblFungi"/>
</dbReference>
<dbReference type="SMART" id="SM00490">
    <property type="entry name" value="HELICc"/>
    <property type="match status" value="1"/>
</dbReference>
<feature type="domain" description="Helicase ATP-binding" evidence="4">
    <location>
        <begin position="308"/>
        <end position="491"/>
    </location>
</feature>
<dbReference type="InterPro" id="IPR001650">
    <property type="entry name" value="Helicase_C-like"/>
</dbReference>
<dbReference type="GO" id="GO:0036297">
    <property type="term" value="P:interstrand cross-link repair"/>
    <property type="evidence" value="ECO:0007669"/>
    <property type="project" value="EnsemblFungi"/>
</dbReference>
<dbReference type="FunFam" id="3.40.50.300:FF:001137">
    <property type="entry name" value="DEAD/DEAH box helicase"/>
    <property type="match status" value="1"/>
</dbReference>
<dbReference type="InterPro" id="IPR011545">
    <property type="entry name" value="DEAD/DEAH_box_helicase_dom"/>
</dbReference>
<name>W6MM93_9ASCO</name>
<gene>
    <name evidence="6" type="ORF">KUCA_T00003668001</name>
</gene>
<evidence type="ECO:0000259" key="5">
    <source>
        <dbReference type="PROSITE" id="PS51194"/>
    </source>
</evidence>
<dbReference type="GO" id="GO:0043138">
    <property type="term" value="F:3'-5' DNA helicase activity"/>
    <property type="evidence" value="ECO:0007669"/>
    <property type="project" value="EnsemblFungi"/>
</dbReference>
<dbReference type="OrthoDB" id="18781at2759"/>
<dbReference type="Pfam" id="PF09369">
    <property type="entry name" value="MZB"/>
    <property type="match status" value="1"/>
</dbReference>
<dbReference type="PROSITE" id="PS51192">
    <property type="entry name" value="HELICASE_ATP_BIND_1"/>
    <property type="match status" value="1"/>
</dbReference>
<dbReference type="GO" id="GO:0003697">
    <property type="term" value="F:single-stranded DNA binding"/>
    <property type="evidence" value="ECO:0007669"/>
    <property type="project" value="EnsemblFungi"/>
</dbReference>
<keyword evidence="2" id="KW-0067">ATP-binding</keyword>
<dbReference type="GO" id="GO:0042275">
    <property type="term" value="P:error-free postreplication DNA repair"/>
    <property type="evidence" value="ECO:0007669"/>
    <property type="project" value="EnsemblFungi"/>
</dbReference>
<evidence type="ECO:0000256" key="2">
    <source>
        <dbReference type="ARBA" id="ARBA00022840"/>
    </source>
</evidence>
<dbReference type="Pfam" id="PF00270">
    <property type="entry name" value="DEAD"/>
    <property type="match status" value="1"/>
</dbReference>
<feature type="domain" description="Helicase C-terminal" evidence="5">
    <location>
        <begin position="529"/>
        <end position="686"/>
    </location>
</feature>
<evidence type="ECO:0000256" key="3">
    <source>
        <dbReference type="SAM" id="MobiDB-lite"/>
    </source>
</evidence>
<dbReference type="GO" id="GO:0006289">
    <property type="term" value="P:nucleotide-excision repair"/>
    <property type="evidence" value="ECO:0007669"/>
    <property type="project" value="EnsemblFungi"/>
</dbReference>
<feature type="region of interest" description="Disordered" evidence="3">
    <location>
        <begin position="1075"/>
        <end position="1123"/>
    </location>
</feature>
<dbReference type="CDD" id="cd18797">
    <property type="entry name" value="SF2_C_Hrq"/>
    <property type="match status" value="1"/>
</dbReference>
<dbReference type="AlphaFoldDB" id="W6MM93"/>
<dbReference type="SMART" id="SM00487">
    <property type="entry name" value="DEXDc"/>
    <property type="match status" value="1"/>
</dbReference>
<keyword evidence="7" id="KW-1185">Reference proteome</keyword>
<dbReference type="PROSITE" id="PS51194">
    <property type="entry name" value="HELICASE_CTER"/>
    <property type="match status" value="1"/>
</dbReference>
<dbReference type="HOGENOM" id="CLU_000809_1_0_1"/>
<dbReference type="SUPFAM" id="SSF52540">
    <property type="entry name" value="P-loop containing nucleoside triphosphate hydrolases"/>
    <property type="match status" value="1"/>
</dbReference>
<proteinExistence type="predicted"/>
<dbReference type="Gene3D" id="3.40.50.300">
    <property type="entry name" value="P-loop containing nucleotide triphosphate hydrolases"/>
    <property type="match status" value="2"/>
</dbReference>
<protein>
    <recommendedName>
        <fullName evidence="8">RNA helicase</fullName>
    </recommendedName>
</protein>
<dbReference type="InterPro" id="IPR055227">
    <property type="entry name" value="HRQ1_WHD"/>
</dbReference>
<dbReference type="GO" id="GO:0032204">
    <property type="term" value="P:regulation of telomere maintenance"/>
    <property type="evidence" value="ECO:0007669"/>
    <property type="project" value="EnsemblFungi"/>
</dbReference>
<dbReference type="GO" id="GO:0005634">
    <property type="term" value="C:nucleus"/>
    <property type="evidence" value="ECO:0007669"/>
    <property type="project" value="TreeGrafter"/>
</dbReference>
<dbReference type="Pfam" id="PF22982">
    <property type="entry name" value="WHD_HRQ1"/>
    <property type="match status" value="1"/>
</dbReference>
<dbReference type="InterPro" id="IPR018973">
    <property type="entry name" value="MZB"/>
</dbReference>
<dbReference type="GeneID" id="34521070"/>
<evidence type="ECO:0000256" key="1">
    <source>
        <dbReference type="ARBA" id="ARBA00022741"/>
    </source>
</evidence>
<accession>W6MM93</accession>
<evidence type="ECO:0000259" key="4">
    <source>
        <dbReference type="PROSITE" id="PS51192"/>
    </source>
</evidence>
<evidence type="ECO:0000313" key="7">
    <source>
        <dbReference type="Proteomes" id="UP000019384"/>
    </source>
</evidence>
<dbReference type="PANTHER" id="PTHR47957">
    <property type="entry name" value="ATP-DEPENDENT HELICASE HRQ1"/>
    <property type="match status" value="1"/>
</dbReference>
<reference evidence="6" key="1">
    <citation type="submission" date="2013-12" db="EMBL/GenBank/DDBJ databases">
        <authorList>
            <person name="Genoscope - CEA"/>
        </authorList>
    </citation>
    <scope>NUCLEOTIDE SEQUENCE</scope>
    <source>
        <strain evidence="6">CBS 1993</strain>
    </source>
</reference>